<dbReference type="PANTHER" id="PTHR33076">
    <property type="entry name" value="NON-SPECIFIC LIPID-TRANSFER PROTEIN 2-RELATED"/>
    <property type="match status" value="1"/>
</dbReference>
<comment type="caution">
    <text evidence="3">The sequence shown here is derived from an EMBL/GenBank/DDBJ whole genome shotgun (WGS) entry which is preliminary data.</text>
</comment>
<organism evidence="3 4">
    <name type="scientific">Turnera subulata</name>
    <dbReference type="NCBI Taxonomy" id="218843"/>
    <lineage>
        <taxon>Eukaryota</taxon>
        <taxon>Viridiplantae</taxon>
        <taxon>Streptophyta</taxon>
        <taxon>Embryophyta</taxon>
        <taxon>Tracheophyta</taxon>
        <taxon>Spermatophyta</taxon>
        <taxon>Magnoliopsida</taxon>
        <taxon>eudicotyledons</taxon>
        <taxon>Gunneridae</taxon>
        <taxon>Pentapetalae</taxon>
        <taxon>rosids</taxon>
        <taxon>fabids</taxon>
        <taxon>Malpighiales</taxon>
        <taxon>Passifloraceae</taxon>
        <taxon>Turnera</taxon>
    </lineage>
</organism>
<gene>
    <name evidence="3" type="ORF">Tsubulata_024299</name>
</gene>
<reference evidence="3" key="1">
    <citation type="submission" date="2022-02" db="EMBL/GenBank/DDBJ databases">
        <authorList>
            <person name="Henning P.M."/>
            <person name="McCubbin A.G."/>
            <person name="Shore J.S."/>
        </authorList>
    </citation>
    <scope>NUCLEOTIDE SEQUENCE</scope>
    <source>
        <strain evidence="3">F60SS</strain>
        <tissue evidence="3">Leaves</tissue>
    </source>
</reference>
<evidence type="ECO:0000256" key="1">
    <source>
        <dbReference type="ARBA" id="ARBA00009748"/>
    </source>
</evidence>
<proteinExistence type="inferred from homology"/>
<name>A0A9Q0GFY2_9ROSI</name>
<dbReference type="Proteomes" id="UP001141552">
    <property type="component" value="Unassembled WGS sequence"/>
</dbReference>
<accession>A0A9Q0GFY2</accession>
<reference evidence="3" key="2">
    <citation type="journal article" date="2023" name="Plants (Basel)">
        <title>Annotation of the Turnera subulata (Passifloraceae) Draft Genome Reveals the S-Locus Evolved after the Divergence of Turneroideae from Passifloroideae in a Stepwise Manner.</title>
        <authorList>
            <person name="Henning P.M."/>
            <person name="Roalson E.H."/>
            <person name="Mir W."/>
            <person name="McCubbin A.G."/>
            <person name="Shore J.S."/>
        </authorList>
    </citation>
    <scope>NUCLEOTIDE SEQUENCE</scope>
    <source>
        <strain evidence="3">F60SS</strain>
    </source>
</reference>
<feature type="signal peptide" evidence="2">
    <location>
        <begin position="1"/>
        <end position="21"/>
    </location>
</feature>
<keyword evidence="2" id="KW-0732">Signal</keyword>
<evidence type="ECO:0000313" key="3">
    <source>
        <dbReference type="EMBL" id="KAJ4849355.1"/>
    </source>
</evidence>
<comment type="similarity">
    <text evidence="1">Belongs to the plant LTP family.</text>
</comment>
<dbReference type="GO" id="GO:0006869">
    <property type="term" value="P:lipid transport"/>
    <property type="evidence" value="ECO:0007669"/>
    <property type="project" value="InterPro"/>
</dbReference>
<dbReference type="AlphaFoldDB" id="A0A9Q0GFY2"/>
<dbReference type="GO" id="GO:0008289">
    <property type="term" value="F:lipid binding"/>
    <property type="evidence" value="ECO:0007669"/>
    <property type="project" value="InterPro"/>
</dbReference>
<dbReference type="EMBL" id="JAKUCV010000632">
    <property type="protein sequence ID" value="KAJ4849355.1"/>
    <property type="molecule type" value="Genomic_DNA"/>
</dbReference>
<feature type="chain" id="PRO_5040242434" description="Bifunctional inhibitor/plant lipid transfer protein/seed storage helical domain-containing protein" evidence="2">
    <location>
        <begin position="22"/>
        <end position="126"/>
    </location>
</feature>
<dbReference type="InterPro" id="IPR000528">
    <property type="entry name" value="Plant_nsLTP"/>
</dbReference>
<dbReference type="Gene3D" id="1.10.110.10">
    <property type="entry name" value="Plant lipid-transfer and hydrophobic proteins"/>
    <property type="match status" value="1"/>
</dbReference>
<keyword evidence="4" id="KW-1185">Reference proteome</keyword>
<dbReference type="SUPFAM" id="SSF47699">
    <property type="entry name" value="Bifunctional inhibitor/lipid-transfer protein/seed storage 2S albumin"/>
    <property type="match status" value="1"/>
</dbReference>
<evidence type="ECO:0000313" key="4">
    <source>
        <dbReference type="Proteomes" id="UP001141552"/>
    </source>
</evidence>
<dbReference type="OrthoDB" id="1890443at2759"/>
<evidence type="ECO:0000256" key="2">
    <source>
        <dbReference type="SAM" id="SignalP"/>
    </source>
</evidence>
<sequence>MASSMALKLACVVFMCSFVTHNGYDYEGLWSCDGVATKCKRFLQMSEQIGIIDCCSGYNSLVVEATTTAGRRQLCKCVTQAFRRGSDKYRPSTDINIGLVFANLSVACGVAPPFEISANTNCNSVQ</sequence>
<evidence type="ECO:0008006" key="5">
    <source>
        <dbReference type="Google" id="ProtNLM"/>
    </source>
</evidence>
<dbReference type="InterPro" id="IPR036312">
    <property type="entry name" value="Bifun_inhib/LTP/seed_sf"/>
</dbReference>
<protein>
    <recommendedName>
        <fullName evidence="5">Bifunctional inhibitor/plant lipid transfer protein/seed storage helical domain-containing protein</fullName>
    </recommendedName>
</protein>